<evidence type="ECO:0000313" key="11">
    <source>
        <dbReference type="Proteomes" id="UP000054903"/>
    </source>
</evidence>
<dbReference type="SUPFAM" id="SSF161098">
    <property type="entry name" value="MetI-like"/>
    <property type="match status" value="1"/>
</dbReference>
<accession>A0A158AX41</accession>
<evidence type="ECO:0000256" key="4">
    <source>
        <dbReference type="ARBA" id="ARBA00022692"/>
    </source>
</evidence>
<keyword evidence="11" id="KW-1185">Reference proteome</keyword>
<dbReference type="InterPro" id="IPR035906">
    <property type="entry name" value="MetI-like_sf"/>
</dbReference>
<protein>
    <submittedName>
        <fullName evidence="10">Binding-protein-dependent transport system inner membrane protein</fullName>
    </submittedName>
</protein>
<dbReference type="PANTHER" id="PTHR30151:SF38">
    <property type="entry name" value="ALIPHATIC SULFONATES TRANSPORT PERMEASE PROTEIN SSUC-RELATED"/>
    <property type="match status" value="1"/>
</dbReference>
<keyword evidence="3" id="KW-1003">Cell membrane</keyword>
<evidence type="ECO:0000259" key="9">
    <source>
        <dbReference type="PROSITE" id="PS50928"/>
    </source>
</evidence>
<evidence type="ECO:0000256" key="6">
    <source>
        <dbReference type="ARBA" id="ARBA00023136"/>
    </source>
</evidence>
<dbReference type="Gene3D" id="1.10.3720.10">
    <property type="entry name" value="MetI-like"/>
    <property type="match status" value="1"/>
</dbReference>
<evidence type="ECO:0000256" key="5">
    <source>
        <dbReference type="ARBA" id="ARBA00022989"/>
    </source>
</evidence>
<feature type="transmembrane region" description="Helical" evidence="7">
    <location>
        <begin position="214"/>
        <end position="233"/>
    </location>
</feature>
<dbReference type="GO" id="GO:0042918">
    <property type="term" value="P:alkanesulfonate transmembrane transport"/>
    <property type="evidence" value="ECO:0007669"/>
    <property type="project" value="UniProtKB-ARBA"/>
</dbReference>
<evidence type="ECO:0000256" key="3">
    <source>
        <dbReference type="ARBA" id="ARBA00022475"/>
    </source>
</evidence>
<comment type="similarity">
    <text evidence="7">Belongs to the binding-protein-dependent transport system permease family.</text>
</comment>
<evidence type="ECO:0000313" key="10">
    <source>
        <dbReference type="EMBL" id="SAK62220.1"/>
    </source>
</evidence>
<keyword evidence="2 7" id="KW-0813">Transport</keyword>
<dbReference type="PROSITE" id="PS50928">
    <property type="entry name" value="ABC_TM1"/>
    <property type="match status" value="1"/>
</dbReference>
<dbReference type="AlphaFoldDB" id="A0A158AX41"/>
<feature type="transmembrane region" description="Helical" evidence="7">
    <location>
        <begin position="119"/>
        <end position="138"/>
    </location>
</feature>
<dbReference type="FunFam" id="1.10.3720.10:FF:000003">
    <property type="entry name" value="Aliphatic sulfonate ABC transporter permease"/>
    <property type="match status" value="1"/>
</dbReference>
<dbReference type="OrthoDB" id="8545756at2"/>
<dbReference type="STRING" id="1777138.AWB77_02201"/>
<feature type="region of interest" description="Disordered" evidence="8">
    <location>
        <begin position="1"/>
        <end position="28"/>
    </location>
</feature>
<feature type="transmembrane region" description="Helical" evidence="7">
    <location>
        <begin position="174"/>
        <end position="193"/>
    </location>
</feature>
<dbReference type="InterPro" id="IPR000515">
    <property type="entry name" value="MetI-like"/>
</dbReference>
<dbReference type="PANTHER" id="PTHR30151">
    <property type="entry name" value="ALKANE SULFONATE ABC TRANSPORTER-RELATED, MEMBRANE SUBUNIT"/>
    <property type="match status" value="1"/>
</dbReference>
<dbReference type="Proteomes" id="UP000054903">
    <property type="component" value="Unassembled WGS sequence"/>
</dbReference>
<evidence type="ECO:0000256" key="1">
    <source>
        <dbReference type="ARBA" id="ARBA00004651"/>
    </source>
</evidence>
<feature type="transmembrane region" description="Helical" evidence="7">
    <location>
        <begin position="150"/>
        <end position="168"/>
    </location>
</feature>
<sequence>MNVPRFPSATLGLDPGTASRRNDDEAARAADPRALIDLPTREARRGSARQWSLLRSRALRVGVPLALIVLWQLASSLHVVAPETLPPPTVIIDALKELIADGELQSAIGVSLVRAATGLAIGGGIGLFAGLFAGLWRVGEEIVDAPLQMLRTIPFIALIPLFITWFGIGEGAKVAVILAATIFPMYLNTYAGVRGVDPKLLEAAHVFGLSSRQIALRIILPTALPSILVGVRYSSAVALLALVVAEQINAQNGIGYILVNANQNQRADIIIAGILVYAALGIATDLIMRALEHVALPWRPRFELA</sequence>
<reference evidence="10" key="1">
    <citation type="submission" date="2016-01" db="EMBL/GenBank/DDBJ databases">
        <authorList>
            <person name="Peeters C."/>
        </authorList>
    </citation>
    <scope>NUCLEOTIDE SEQUENCE</scope>
    <source>
        <strain evidence="10">LMG 29320</strain>
    </source>
</reference>
<keyword evidence="5 7" id="KW-1133">Transmembrane helix</keyword>
<evidence type="ECO:0000256" key="2">
    <source>
        <dbReference type="ARBA" id="ARBA00022448"/>
    </source>
</evidence>
<dbReference type="EMBL" id="FCNX02000004">
    <property type="protein sequence ID" value="SAK62220.1"/>
    <property type="molecule type" value="Genomic_DNA"/>
</dbReference>
<proteinExistence type="inferred from homology"/>
<feature type="transmembrane region" description="Helical" evidence="7">
    <location>
        <begin position="269"/>
        <end position="291"/>
    </location>
</feature>
<name>A0A158AX41_9BURK</name>
<dbReference type="Pfam" id="PF00528">
    <property type="entry name" value="BPD_transp_1"/>
    <property type="match status" value="1"/>
</dbReference>
<gene>
    <name evidence="10" type="ORF">AWB77_02201</name>
</gene>
<organism evidence="10 11">
    <name type="scientific">Caballeronia fortuita</name>
    <dbReference type="NCBI Taxonomy" id="1777138"/>
    <lineage>
        <taxon>Bacteria</taxon>
        <taxon>Pseudomonadati</taxon>
        <taxon>Pseudomonadota</taxon>
        <taxon>Betaproteobacteria</taxon>
        <taxon>Burkholderiales</taxon>
        <taxon>Burkholderiaceae</taxon>
        <taxon>Caballeronia</taxon>
    </lineage>
</organism>
<keyword evidence="6 7" id="KW-0472">Membrane</keyword>
<keyword evidence="4 7" id="KW-0812">Transmembrane</keyword>
<evidence type="ECO:0000256" key="7">
    <source>
        <dbReference type="RuleBase" id="RU363032"/>
    </source>
</evidence>
<evidence type="ECO:0000256" key="8">
    <source>
        <dbReference type="SAM" id="MobiDB-lite"/>
    </source>
</evidence>
<comment type="caution">
    <text evidence="10">The sequence shown here is derived from an EMBL/GenBank/DDBJ whole genome shotgun (WGS) entry which is preliminary data.</text>
</comment>
<dbReference type="GO" id="GO:0005886">
    <property type="term" value="C:plasma membrane"/>
    <property type="evidence" value="ECO:0007669"/>
    <property type="project" value="UniProtKB-SubCell"/>
</dbReference>
<comment type="subcellular location">
    <subcellularLocation>
        <location evidence="1 7">Cell membrane</location>
        <topology evidence="1 7">Multi-pass membrane protein</topology>
    </subcellularLocation>
</comment>
<feature type="domain" description="ABC transmembrane type-1" evidence="9">
    <location>
        <begin position="108"/>
        <end position="288"/>
    </location>
</feature>
<dbReference type="RefSeq" id="WP_061134417.1">
    <property type="nucleotide sequence ID" value="NZ_FCNX02000004.1"/>
</dbReference>
<dbReference type="CDD" id="cd06261">
    <property type="entry name" value="TM_PBP2"/>
    <property type="match status" value="1"/>
</dbReference>